<keyword evidence="5" id="KW-0325">Glycoprotein</keyword>
<dbReference type="EMBL" id="CAJGYM010000028">
    <property type="protein sequence ID" value="CAD6192492.1"/>
    <property type="molecule type" value="Genomic_DNA"/>
</dbReference>
<protein>
    <recommendedName>
        <fullName evidence="10">G-protein coupled receptors family 1 profile domain-containing protein</fullName>
    </recommendedName>
</protein>
<dbReference type="PANTHER" id="PTHR24246">
    <property type="entry name" value="OLFACTORY RECEPTOR AND ADENOSINE RECEPTOR"/>
    <property type="match status" value="1"/>
</dbReference>
<evidence type="ECO:0008006" key="10">
    <source>
        <dbReference type="Google" id="ProtNLM"/>
    </source>
</evidence>
<proteinExistence type="predicted"/>
<keyword evidence="7" id="KW-0472">Membrane</keyword>
<comment type="subcellular location">
    <subcellularLocation>
        <location evidence="1">Cell membrane</location>
        <topology evidence="1">Multi-pass membrane protein</topology>
    </subcellularLocation>
</comment>
<evidence type="ECO:0000256" key="3">
    <source>
        <dbReference type="ARBA" id="ARBA00023040"/>
    </source>
</evidence>
<dbReference type="PANTHER" id="PTHR24246:SF27">
    <property type="entry name" value="ADENOSINE RECEPTOR, ISOFORM A"/>
    <property type="match status" value="1"/>
</dbReference>
<evidence type="ECO:0000313" key="9">
    <source>
        <dbReference type="Proteomes" id="UP000835052"/>
    </source>
</evidence>
<keyword evidence="7" id="KW-1133">Transmembrane helix</keyword>
<evidence type="ECO:0000256" key="5">
    <source>
        <dbReference type="ARBA" id="ARBA00023180"/>
    </source>
</evidence>
<feature type="transmembrane region" description="Helical" evidence="7">
    <location>
        <begin position="25"/>
        <end position="45"/>
    </location>
</feature>
<dbReference type="OrthoDB" id="5862307at2759"/>
<name>A0A8S1HBG8_9PELO</name>
<feature type="transmembrane region" description="Helical" evidence="7">
    <location>
        <begin position="103"/>
        <end position="123"/>
    </location>
</feature>
<evidence type="ECO:0000256" key="6">
    <source>
        <dbReference type="ARBA" id="ARBA00023224"/>
    </source>
</evidence>
<dbReference type="Proteomes" id="UP000835052">
    <property type="component" value="Unassembled WGS sequence"/>
</dbReference>
<keyword evidence="2" id="KW-1003">Cell membrane</keyword>
<dbReference type="Gene3D" id="1.20.1070.10">
    <property type="entry name" value="Rhodopsin 7-helix transmembrane proteins"/>
    <property type="match status" value="1"/>
</dbReference>
<dbReference type="GO" id="GO:0004930">
    <property type="term" value="F:G protein-coupled receptor activity"/>
    <property type="evidence" value="ECO:0007669"/>
    <property type="project" value="UniProtKB-KW"/>
</dbReference>
<evidence type="ECO:0000313" key="8">
    <source>
        <dbReference type="EMBL" id="CAD6192492.1"/>
    </source>
</evidence>
<gene>
    <name evidence="8" type="ORF">CAUJ_LOCUS8411</name>
</gene>
<feature type="transmembrane region" description="Helical" evidence="7">
    <location>
        <begin position="231"/>
        <end position="249"/>
    </location>
</feature>
<dbReference type="GO" id="GO:0005886">
    <property type="term" value="C:plasma membrane"/>
    <property type="evidence" value="ECO:0007669"/>
    <property type="project" value="UniProtKB-SubCell"/>
</dbReference>
<feature type="transmembrane region" description="Helical" evidence="7">
    <location>
        <begin position="144"/>
        <end position="167"/>
    </location>
</feature>
<evidence type="ECO:0000256" key="7">
    <source>
        <dbReference type="SAM" id="Phobius"/>
    </source>
</evidence>
<keyword evidence="6" id="KW-0807">Transducer</keyword>
<dbReference type="SUPFAM" id="SSF81321">
    <property type="entry name" value="Family A G protein-coupled receptor-like"/>
    <property type="match status" value="1"/>
</dbReference>
<evidence type="ECO:0000256" key="2">
    <source>
        <dbReference type="ARBA" id="ARBA00022475"/>
    </source>
</evidence>
<feature type="transmembrane region" description="Helical" evidence="7">
    <location>
        <begin position="187"/>
        <end position="211"/>
    </location>
</feature>
<keyword evidence="3" id="KW-0297">G-protein coupled receptor</keyword>
<keyword evidence="7" id="KW-0812">Transmembrane</keyword>
<comment type="caution">
    <text evidence="8">The sequence shown here is derived from an EMBL/GenBank/DDBJ whole genome shotgun (WGS) entry which is preliminary data.</text>
</comment>
<dbReference type="CDD" id="cd00637">
    <property type="entry name" value="7tm_classA_rhodopsin-like"/>
    <property type="match status" value="1"/>
</dbReference>
<accession>A0A8S1HBG8</accession>
<dbReference type="AlphaFoldDB" id="A0A8S1HBG8"/>
<organism evidence="8 9">
    <name type="scientific">Caenorhabditis auriculariae</name>
    <dbReference type="NCBI Taxonomy" id="2777116"/>
    <lineage>
        <taxon>Eukaryota</taxon>
        <taxon>Metazoa</taxon>
        <taxon>Ecdysozoa</taxon>
        <taxon>Nematoda</taxon>
        <taxon>Chromadorea</taxon>
        <taxon>Rhabditida</taxon>
        <taxon>Rhabditina</taxon>
        <taxon>Rhabditomorpha</taxon>
        <taxon>Rhabditoidea</taxon>
        <taxon>Rhabditidae</taxon>
        <taxon>Peloderinae</taxon>
        <taxon>Caenorhabditis</taxon>
    </lineage>
</organism>
<sequence>MDSLLRNGSYFDKKKVAEELVVRHGLYVTCGVFIVIANAICIVVFNSTREFRSRFLFFTLLSFSDTVNGVSFIVTGLERNSVILEGLFFTPTTNFECLIKKSWPFLLLLGGQLPAIFNTLLALERVIAVTFMSWYRNVWGARHRVFLAALGMAFCFVLNALALLAAYQSPTLNHDQMCGVMDALGHFYGAIHFIWIAFAYFLSFCVICLLYWHTSKSKMLKRSERRKQLAVLLLTGGSVFLVSLPNLTIVLDEWYPMKFNVLFVGVAYCFYGLQSCATLPIFYCFRSEFRSRLRSILSTSGASPLSKVCR</sequence>
<evidence type="ECO:0000256" key="1">
    <source>
        <dbReference type="ARBA" id="ARBA00004651"/>
    </source>
</evidence>
<evidence type="ECO:0000256" key="4">
    <source>
        <dbReference type="ARBA" id="ARBA00023170"/>
    </source>
</evidence>
<keyword evidence="4" id="KW-0675">Receptor</keyword>
<feature type="transmembrane region" description="Helical" evidence="7">
    <location>
        <begin position="57"/>
        <end position="77"/>
    </location>
</feature>
<reference evidence="8" key="1">
    <citation type="submission" date="2020-10" db="EMBL/GenBank/DDBJ databases">
        <authorList>
            <person name="Kikuchi T."/>
        </authorList>
    </citation>
    <scope>NUCLEOTIDE SEQUENCE</scope>
    <source>
        <strain evidence="8">NKZ352</strain>
    </source>
</reference>
<feature type="transmembrane region" description="Helical" evidence="7">
    <location>
        <begin position="261"/>
        <end position="285"/>
    </location>
</feature>
<keyword evidence="9" id="KW-1185">Reference proteome</keyword>